<feature type="chain" id="PRO_5043380960" description="Lipoprotein" evidence="2">
    <location>
        <begin position="35"/>
        <end position="184"/>
    </location>
</feature>
<protein>
    <recommendedName>
        <fullName evidence="4">Lipoprotein</fullName>
    </recommendedName>
</protein>
<keyword evidence="2" id="KW-0732">Signal</keyword>
<name>A0AAU8DLU1_9ACTN</name>
<dbReference type="EMBL" id="CP159218">
    <property type="protein sequence ID" value="XCG62954.1"/>
    <property type="molecule type" value="Genomic_DNA"/>
</dbReference>
<sequence length="184" mass="18822">MSLISTVRARAATLALVVGTVVLTGCSTTPGVSAATTTTPTSGDDGSCTSVVIRMRSGSVPDPYNYRWELTLDGEQGAINAEGSAQGATPWKRSFVADADSRAALCVYAAELAQQGPTDGVGGSTVQAEYTPEGGSRVVGPEGVDGSDVPERMTPALPAGEWAALKDQLDAWSNGERMTAPPTS</sequence>
<proteinExistence type="predicted"/>
<dbReference type="AlphaFoldDB" id="A0AAU8DLU1"/>
<evidence type="ECO:0008006" key="4">
    <source>
        <dbReference type="Google" id="ProtNLM"/>
    </source>
</evidence>
<feature type="region of interest" description="Disordered" evidence="1">
    <location>
        <begin position="130"/>
        <end position="158"/>
    </location>
</feature>
<gene>
    <name evidence="3" type="ORF">ABLG96_17320</name>
</gene>
<dbReference type="RefSeq" id="WP_353648569.1">
    <property type="nucleotide sequence ID" value="NZ_CP159218.1"/>
</dbReference>
<evidence type="ECO:0000256" key="2">
    <source>
        <dbReference type="SAM" id="SignalP"/>
    </source>
</evidence>
<feature type="signal peptide" evidence="2">
    <location>
        <begin position="1"/>
        <end position="34"/>
    </location>
</feature>
<reference evidence="3" key="1">
    <citation type="submission" date="2024-05" db="EMBL/GenBank/DDBJ databases">
        <authorList>
            <person name="Cai S.Y."/>
            <person name="Jin L.M."/>
            <person name="Li H.R."/>
        </authorList>
    </citation>
    <scope>NUCLEOTIDE SEQUENCE</scope>
    <source>
        <strain evidence="3">A5-74</strain>
    </source>
</reference>
<organism evidence="3">
    <name type="scientific">Nakamurella sp. A5-74</name>
    <dbReference type="NCBI Taxonomy" id="3158264"/>
    <lineage>
        <taxon>Bacteria</taxon>
        <taxon>Bacillati</taxon>
        <taxon>Actinomycetota</taxon>
        <taxon>Actinomycetes</taxon>
        <taxon>Nakamurellales</taxon>
        <taxon>Nakamurellaceae</taxon>
        <taxon>Nakamurella</taxon>
    </lineage>
</organism>
<evidence type="ECO:0000256" key="1">
    <source>
        <dbReference type="SAM" id="MobiDB-lite"/>
    </source>
</evidence>
<accession>A0AAU8DLU1</accession>
<evidence type="ECO:0000313" key="3">
    <source>
        <dbReference type="EMBL" id="XCG62954.1"/>
    </source>
</evidence>